<reference evidence="3" key="1">
    <citation type="journal article" date="2019" name="Int. J. Syst. Evol. Microbiol.">
        <title>The Global Catalogue of Microorganisms (GCM) 10K type strain sequencing project: providing services to taxonomists for standard genome sequencing and annotation.</title>
        <authorList>
            <consortium name="The Broad Institute Genomics Platform"/>
            <consortium name="The Broad Institute Genome Sequencing Center for Infectious Disease"/>
            <person name="Wu L."/>
            <person name="Ma J."/>
        </authorList>
    </citation>
    <scope>NUCLEOTIDE SEQUENCE [LARGE SCALE GENOMIC DNA]</scope>
    <source>
        <strain evidence="3">CGMCC 1.10106</strain>
    </source>
</reference>
<keyword evidence="3" id="KW-1185">Reference proteome</keyword>
<protein>
    <recommendedName>
        <fullName evidence="1">Putative restriction endonuclease domain-containing protein</fullName>
    </recommendedName>
</protein>
<dbReference type="SUPFAM" id="SSF52980">
    <property type="entry name" value="Restriction endonuclease-like"/>
    <property type="match status" value="1"/>
</dbReference>
<dbReference type="InterPro" id="IPR012296">
    <property type="entry name" value="Nuclease_put_TT1808"/>
</dbReference>
<dbReference type="CDD" id="cd06260">
    <property type="entry name" value="DUF820-like"/>
    <property type="match status" value="1"/>
</dbReference>
<evidence type="ECO:0000313" key="2">
    <source>
        <dbReference type="EMBL" id="GGA48232.1"/>
    </source>
</evidence>
<accession>A0ABQ1GQ63</accession>
<comment type="caution">
    <text evidence="2">The sequence shown here is derived from an EMBL/GenBank/DDBJ whole genome shotgun (WGS) entry which is preliminary data.</text>
</comment>
<dbReference type="RefSeq" id="WP_188446678.1">
    <property type="nucleotide sequence ID" value="NZ_BMDW01000009.1"/>
</dbReference>
<dbReference type="EMBL" id="BMDW01000009">
    <property type="protein sequence ID" value="GGA48232.1"/>
    <property type="molecule type" value="Genomic_DNA"/>
</dbReference>
<organism evidence="2 3">
    <name type="scientific">Sphingomonas psychrolutea</name>
    <dbReference type="NCBI Taxonomy" id="1259676"/>
    <lineage>
        <taxon>Bacteria</taxon>
        <taxon>Pseudomonadati</taxon>
        <taxon>Pseudomonadota</taxon>
        <taxon>Alphaproteobacteria</taxon>
        <taxon>Sphingomonadales</taxon>
        <taxon>Sphingomonadaceae</taxon>
        <taxon>Sphingomonas</taxon>
    </lineage>
</organism>
<name>A0ABQ1GQ63_9SPHN</name>
<dbReference type="Gene3D" id="3.90.1570.10">
    <property type="entry name" value="tt1808, chain A"/>
    <property type="match status" value="1"/>
</dbReference>
<gene>
    <name evidence="2" type="ORF">GCM10011395_18150</name>
</gene>
<dbReference type="PANTHER" id="PTHR35400:SF3">
    <property type="entry name" value="SLL1072 PROTEIN"/>
    <property type="match status" value="1"/>
</dbReference>
<dbReference type="Pfam" id="PF05685">
    <property type="entry name" value="Uma2"/>
    <property type="match status" value="1"/>
</dbReference>
<proteinExistence type="predicted"/>
<evidence type="ECO:0000313" key="3">
    <source>
        <dbReference type="Proteomes" id="UP000618591"/>
    </source>
</evidence>
<evidence type="ECO:0000259" key="1">
    <source>
        <dbReference type="Pfam" id="PF05685"/>
    </source>
</evidence>
<dbReference type="PANTHER" id="PTHR35400">
    <property type="entry name" value="SLR1083 PROTEIN"/>
    <property type="match status" value="1"/>
</dbReference>
<sequence>MTLQERISVSTAPEPYRVTQRDYKLLDESGAFVRYAKTELIEGKIVAVNAQHAPHIRVQSTLFRALADACDAIADGPKAWIDGSIDLAEFSMPQPDIFIADTLPDKGAVPLSTVRLMIEIADTSLRNDLNVKTPLYANAGIAEYWVVDVEGRVIHQMWGPVAERYAERRTVAFGERIEAATVAGLTVNTGIL</sequence>
<dbReference type="Proteomes" id="UP000618591">
    <property type="component" value="Unassembled WGS sequence"/>
</dbReference>
<dbReference type="InterPro" id="IPR008538">
    <property type="entry name" value="Uma2"/>
</dbReference>
<dbReference type="InterPro" id="IPR011335">
    <property type="entry name" value="Restrct_endonuc-II-like"/>
</dbReference>
<feature type="domain" description="Putative restriction endonuclease" evidence="1">
    <location>
        <begin position="37"/>
        <end position="188"/>
    </location>
</feature>